<feature type="domain" description="NmrA-like" evidence="4">
    <location>
        <begin position="27"/>
        <end position="247"/>
    </location>
</feature>
<evidence type="ECO:0000256" key="3">
    <source>
        <dbReference type="SAM" id="MobiDB-lite"/>
    </source>
</evidence>
<accession>A0ABW3Q8Q9</accession>
<proteinExistence type="predicted"/>
<keyword evidence="6" id="KW-1185">Reference proteome</keyword>
<keyword evidence="2" id="KW-0560">Oxidoreductase</keyword>
<evidence type="ECO:0000313" key="6">
    <source>
        <dbReference type="Proteomes" id="UP001597116"/>
    </source>
</evidence>
<dbReference type="PANTHER" id="PTHR47706">
    <property type="entry name" value="NMRA-LIKE FAMILY PROTEIN"/>
    <property type="match status" value="1"/>
</dbReference>
<dbReference type="Gene3D" id="3.90.25.10">
    <property type="entry name" value="UDP-galactose 4-epimerase, domain 1"/>
    <property type="match status" value="1"/>
</dbReference>
<dbReference type="PANTHER" id="PTHR47706:SF1">
    <property type="entry name" value="CIPA-LIKE, PUTATIVE (AFU_ORTHOLOGUE AFUA_1G12460)-RELATED"/>
    <property type="match status" value="1"/>
</dbReference>
<sequence length="321" mass="35255">MTNDRIVTNEEEPREERKSDRTTGNPLIILAGATGDLGQRIADYLLKSGATVRALVRPGSDPRKLDALRQQGVAVVAVDFSDAAALTQACTGGFCLVSALSGLRDVIVELQTKLLRAAVEAGVPRFIPSDYCIDFTKLAPGSNRNLDLRREFQERLDRAPIAATSILNGMFTDLLNGQAPVVLFGLKRVLYWGDADQPMDFTTIDNTAAFTAAAALDPDTPRFLRIAGEVATVRDLRKAASAATGNEFGLFRMGGLGVLDFMINVTRTLFPQNQEVFPPWQGMQYLRNMLSGQPKLDPLDNDRYPHIRWTSVQEVLKNRSS</sequence>
<protein>
    <submittedName>
        <fullName evidence="5">NmrA family NAD(P)-binding protein</fullName>
    </submittedName>
</protein>
<comment type="caution">
    <text evidence="5">The sequence shown here is derived from an EMBL/GenBank/DDBJ whole genome shotgun (WGS) entry which is preliminary data.</text>
</comment>
<dbReference type="InterPro" id="IPR036291">
    <property type="entry name" value="NAD(P)-bd_dom_sf"/>
</dbReference>
<evidence type="ECO:0000313" key="5">
    <source>
        <dbReference type="EMBL" id="MFD1141742.1"/>
    </source>
</evidence>
<dbReference type="InterPro" id="IPR051609">
    <property type="entry name" value="NmrA/Isoflavone_reductase-like"/>
</dbReference>
<dbReference type="EMBL" id="JBHTLP010000008">
    <property type="protein sequence ID" value="MFD1141742.1"/>
    <property type="molecule type" value="Genomic_DNA"/>
</dbReference>
<dbReference type="SUPFAM" id="SSF51735">
    <property type="entry name" value="NAD(P)-binding Rossmann-fold domains"/>
    <property type="match status" value="1"/>
</dbReference>
<evidence type="ECO:0000259" key="4">
    <source>
        <dbReference type="Pfam" id="PF05368"/>
    </source>
</evidence>
<dbReference type="Gene3D" id="3.40.50.720">
    <property type="entry name" value="NAD(P)-binding Rossmann-like Domain"/>
    <property type="match status" value="1"/>
</dbReference>
<name>A0ABW3Q8Q9_9BACT</name>
<reference evidence="6" key="1">
    <citation type="journal article" date="2019" name="Int. J. Syst. Evol. Microbiol.">
        <title>The Global Catalogue of Microorganisms (GCM) 10K type strain sequencing project: providing services to taxonomists for standard genome sequencing and annotation.</title>
        <authorList>
            <consortium name="The Broad Institute Genomics Platform"/>
            <consortium name="The Broad Institute Genome Sequencing Center for Infectious Disease"/>
            <person name="Wu L."/>
            <person name="Ma J."/>
        </authorList>
    </citation>
    <scope>NUCLEOTIDE SEQUENCE [LARGE SCALE GENOMIC DNA]</scope>
    <source>
        <strain evidence="6">CCUG 55608</strain>
    </source>
</reference>
<feature type="region of interest" description="Disordered" evidence="3">
    <location>
        <begin position="1"/>
        <end position="25"/>
    </location>
</feature>
<dbReference type="Pfam" id="PF05368">
    <property type="entry name" value="NmrA"/>
    <property type="match status" value="1"/>
</dbReference>
<evidence type="ECO:0000256" key="1">
    <source>
        <dbReference type="ARBA" id="ARBA00022857"/>
    </source>
</evidence>
<dbReference type="Proteomes" id="UP001597116">
    <property type="component" value="Unassembled WGS sequence"/>
</dbReference>
<dbReference type="RefSeq" id="WP_310586608.1">
    <property type="nucleotide sequence ID" value="NZ_CP110973.1"/>
</dbReference>
<keyword evidence="1" id="KW-0521">NADP</keyword>
<evidence type="ECO:0000256" key="2">
    <source>
        <dbReference type="ARBA" id="ARBA00023002"/>
    </source>
</evidence>
<organism evidence="5 6">
    <name type="scientific">Larkinella insperata</name>
    <dbReference type="NCBI Taxonomy" id="332158"/>
    <lineage>
        <taxon>Bacteria</taxon>
        <taxon>Pseudomonadati</taxon>
        <taxon>Bacteroidota</taxon>
        <taxon>Cytophagia</taxon>
        <taxon>Cytophagales</taxon>
        <taxon>Spirosomataceae</taxon>
        <taxon>Larkinella</taxon>
    </lineage>
</organism>
<dbReference type="InterPro" id="IPR008030">
    <property type="entry name" value="NmrA-like"/>
</dbReference>
<gene>
    <name evidence="5" type="ORF">ACFQ4C_11515</name>
</gene>